<feature type="region of interest" description="Disordered" evidence="1">
    <location>
        <begin position="1"/>
        <end position="62"/>
    </location>
</feature>
<dbReference type="PANTHER" id="PTHR37012">
    <property type="entry name" value="B-ZIP TRANSCRIPTION FACTOR (EUROFUNG)-RELATED"/>
    <property type="match status" value="1"/>
</dbReference>
<organism evidence="2 3">
    <name type="scientific">Teratosphaeria nubilosa</name>
    <dbReference type="NCBI Taxonomy" id="161662"/>
    <lineage>
        <taxon>Eukaryota</taxon>
        <taxon>Fungi</taxon>
        <taxon>Dikarya</taxon>
        <taxon>Ascomycota</taxon>
        <taxon>Pezizomycotina</taxon>
        <taxon>Dothideomycetes</taxon>
        <taxon>Dothideomycetidae</taxon>
        <taxon>Mycosphaerellales</taxon>
        <taxon>Teratosphaeriaceae</taxon>
        <taxon>Teratosphaeria</taxon>
    </lineage>
</organism>
<dbReference type="PANTHER" id="PTHR37012:SF2">
    <property type="entry name" value="BZIP DOMAIN-CONTAINING PROTEIN-RELATED"/>
    <property type="match status" value="1"/>
</dbReference>
<evidence type="ECO:0000313" key="2">
    <source>
        <dbReference type="EMBL" id="KAF2768985.1"/>
    </source>
</evidence>
<feature type="region of interest" description="Disordered" evidence="1">
    <location>
        <begin position="161"/>
        <end position="228"/>
    </location>
</feature>
<feature type="compositionally biased region" description="Basic and acidic residues" evidence="1">
    <location>
        <begin position="12"/>
        <end position="26"/>
    </location>
</feature>
<keyword evidence="3" id="KW-1185">Reference proteome</keyword>
<dbReference type="AlphaFoldDB" id="A0A6G1L813"/>
<gene>
    <name evidence="2" type="ORF">EJ03DRAFT_351647</name>
</gene>
<evidence type="ECO:0008006" key="4">
    <source>
        <dbReference type="Google" id="ProtNLM"/>
    </source>
</evidence>
<name>A0A6G1L813_9PEZI</name>
<dbReference type="EMBL" id="ML995838">
    <property type="protein sequence ID" value="KAF2768985.1"/>
    <property type="molecule type" value="Genomic_DNA"/>
</dbReference>
<accession>A0A6G1L813</accession>
<evidence type="ECO:0000256" key="1">
    <source>
        <dbReference type="SAM" id="MobiDB-lite"/>
    </source>
</evidence>
<dbReference type="Proteomes" id="UP000799436">
    <property type="component" value="Unassembled WGS sequence"/>
</dbReference>
<proteinExistence type="predicted"/>
<dbReference type="CDD" id="cd14688">
    <property type="entry name" value="bZIP_YAP"/>
    <property type="match status" value="1"/>
</dbReference>
<feature type="compositionally biased region" description="Polar residues" evidence="1">
    <location>
        <begin position="195"/>
        <end position="205"/>
    </location>
</feature>
<protein>
    <recommendedName>
        <fullName evidence="4">BZIP domain-containing protein</fullName>
    </recommendedName>
</protein>
<reference evidence="2" key="1">
    <citation type="journal article" date="2020" name="Stud. Mycol.">
        <title>101 Dothideomycetes genomes: a test case for predicting lifestyles and emergence of pathogens.</title>
        <authorList>
            <person name="Haridas S."/>
            <person name="Albert R."/>
            <person name="Binder M."/>
            <person name="Bloem J."/>
            <person name="Labutti K."/>
            <person name="Salamov A."/>
            <person name="Andreopoulos B."/>
            <person name="Baker S."/>
            <person name="Barry K."/>
            <person name="Bills G."/>
            <person name="Bluhm B."/>
            <person name="Cannon C."/>
            <person name="Castanera R."/>
            <person name="Culley D."/>
            <person name="Daum C."/>
            <person name="Ezra D."/>
            <person name="Gonzalez J."/>
            <person name="Henrissat B."/>
            <person name="Kuo A."/>
            <person name="Liang C."/>
            <person name="Lipzen A."/>
            <person name="Lutzoni F."/>
            <person name="Magnuson J."/>
            <person name="Mondo S."/>
            <person name="Nolan M."/>
            <person name="Ohm R."/>
            <person name="Pangilinan J."/>
            <person name="Park H.-J."/>
            <person name="Ramirez L."/>
            <person name="Alfaro M."/>
            <person name="Sun H."/>
            <person name="Tritt A."/>
            <person name="Yoshinaga Y."/>
            <person name="Zwiers L.-H."/>
            <person name="Turgeon B."/>
            <person name="Goodwin S."/>
            <person name="Spatafora J."/>
            <person name="Crous P."/>
            <person name="Grigoriev I."/>
        </authorList>
    </citation>
    <scope>NUCLEOTIDE SEQUENCE</scope>
    <source>
        <strain evidence="2">CBS 116005</strain>
    </source>
</reference>
<feature type="region of interest" description="Disordered" evidence="1">
    <location>
        <begin position="112"/>
        <end position="145"/>
    </location>
</feature>
<sequence length="228" mass="25287">MDPSIPHPELMIGEKRPSDSPNHDGSEQNAASRRKTRLVSDMDEEQLRRKRQTDRKAQEAMRLRTKSRIKSLETELESVRAAALQREQELQMQIHALREENAMLNARLEQRTQAKGDSGAHPDPTAEQADPMSFRPYSEQSHVDPKVTPHSVLANFCDYYSTEQPSGQGAPPYNGADGREPAMNPHVPTAPMNVGEQTTGRSGMSNGEDAKAGHSWPGLASEEGRRPA</sequence>
<dbReference type="OrthoDB" id="2985014at2759"/>
<evidence type="ECO:0000313" key="3">
    <source>
        <dbReference type="Proteomes" id="UP000799436"/>
    </source>
</evidence>